<dbReference type="Proteomes" id="UP000183376">
    <property type="component" value="Chromosome I"/>
</dbReference>
<dbReference type="Pfam" id="PF00370">
    <property type="entry name" value="FGGY_N"/>
    <property type="match status" value="1"/>
</dbReference>
<reference evidence="7 8" key="1">
    <citation type="submission" date="2016-10" db="EMBL/GenBank/DDBJ databases">
        <authorList>
            <person name="de Groot N.N."/>
        </authorList>
    </citation>
    <scope>NUCLEOTIDE SEQUENCE [LARGE SCALE GENOMIC DNA]</scope>
    <source>
        <strain evidence="7 8">DSM 44149</strain>
    </source>
</reference>
<dbReference type="OrthoDB" id="9782710at2"/>
<evidence type="ECO:0000256" key="1">
    <source>
        <dbReference type="ARBA" id="ARBA00009156"/>
    </source>
</evidence>
<name>A0A1G9UQD0_ALLAB</name>
<keyword evidence="8" id="KW-1185">Reference proteome</keyword>
<dbReference type="InterPro" id="IPR050406">
    <property type="entry name" value="FGGY_Carb_Kinase"/>
</dbReference>
<dbReference type="AlphaFoldDB" id="A0A1G9UQD0"/>
<comment type="similarity">
    <text evidence="1">Belongs to the FGGY kinase family.</text>
</comment>
<keyword evidence="2" id="KW-0119">Carbohydrate metabolism</keyword>
<dbReference type="EMBL" id="LT629701">
    <property type="protein sequence ID" value="SDM62084.1"/>
    <property type="molecule type" value="Genomic_DNA"/>
</dbReference>
<evidence type="ECO:0000256" key="4">
    <source>
        <dbReference type="ARBA" id="ARBA00022777"/>
    </source>
</evidence>
<feature type="domain" description="Carbohydrate kinase FGGY C-terminal" evidence="6">
    <location>
        <begin position="247"/>
        <end position="426"/>
    </location>
</feature>
<dbReference type="SUPFAM" id="SSF53067">
    <property type="entry name" value="Actin-like ATPase domain"/>
    <property type="match status" value="2"/>
</dbReference>
<dbReference type="PIRSF" id="PIRSF000538">
    <property type="entry name" value="GlpK"/>
    <property type="match status" value="1"/>
</dbReference>
<dbReference type="eggNOG" id="COG1070">
    <property type="taxonomic scope" value="Bacteria"/>
</dbReference>
<evidence type="ECO:0000259" key="6">
    <source>
        <dbReference type="Pfam" id="PF02782"/>
    </source>
</evidence>
<keyword evidence="4 7" id="KW-0418">Kinase</keyword>
<dbReference type="GO" id="GO:0016301">
    <property type="term" value="F:kinase activity"/>
    <property type="evidence" value="ECO:0007669"/>
    <property type="project" value="UniProtKB-KW"/>
</dbReference>
<evidence type="ECO:0000313" key="8">
    <source>
        <dbReference type="Proteomes" id="UP000183376"/>
    </source>
</evidence>
<gene>
    <name evidence="7" type="ORF">SAMN04489726_2548</name>
</gene>
<dbReference type="InterPro" id="IPR018484">
    <property type="entry name" value="FGGY_N"/>
</dbReference>
<dbReference type="PANTHER" id="PTHR43095">
    <property type="entry name" value="SUGAR KINASE"/>
    <property type="match status" value="1"/>
</dbReference>
<sequence length="473" mass="49474">MYIGVDVGTSITKAVAFDETGAQVDSESVQTKLMHPAPGQTEQDVDEVLRSVTTVLNELVARVGQPEFAAITGQGDGLWLTDAEGRPSRAAVSWMDGRAGETVRSWTADGVEEALFRINGNIQFPGSPAAIMSYLDRHEPEALDRAATAGYCKDVVLQHLTGVRATDASDTTMPFGDLHGGYSAEALALTGLGHRADLLAPIHPRQPVGELRLPDTGLAKGTPIVSGPYDLPACAHGSGVVEPGDGMVIIGTTLACQVITDAPDTSGRPAGLTLATGVPGKWLRAMPAMVGTASLDWVLRTVGATTSAVPALLAESPAGANGVAVLPYFSPSGERAPFVDPGARGQITGLTLRTTHADLVRAVCEGIAYAARHCLDAAGLTGSLAVAGGGARSPEWLQIFADVLDRPLRLPRCPEVGARGVVVNAFGALGLEHDAAAWTGSERIVEPGRGVERHREGYRRYLEHLEAARPLWS</sequence>
<evidence type="ECO:0000313" key="7">
    <source>
        <dbReference type="EMBL" id="SDM62084.1"/>
    </source>
</evidence>
<protein>
    <submittedName>
        <fullName evidence="7">Xylulokinase</fullName>
    </submittedName>
</protein>
<evidence type="ECO:0000256" key="3">
    <source>
        <dbReference type="ARBA" id="ARBA00022679"/>
    </source>
</evidence>
<dbReference type="Pfam" id="PF02782">
    <property type="entry name" value="FGGY_C"/>
    <property type="match status" value="1"/>
</dbReference>
<dbReference type="STRING" id="211114.SAMN04489726_2548"/>
<organism evidence="7 8">
    <name type="scientific">Allokutzneria albata</name>
    <name type="common">Kibdelosporangium albatum</name>
    <dbReference type="NCBI Taxonomy" id="211114"/>
    <lineage>
        <taxon>Bacteria</taxon>
        <taxon>Bacillati</taxon>
        <taxon>Actinomycetota</taxon>
        <taxon>Actinomycetes</taxon>
        <taxon>Pseudonocardiales</taxon>
        <taxon>Pseudonocardiaceae</taxon>
        <taxon>Allokutzneria</taxon>
    </lineage>
</organism>
<keyword evidence="2" id="KW-0859">Xylose metabolism</keyword>
<dbReference type="InterPro" id="IPR043129">
    <property type="entry name" value="ATPase_NBD"/>
</dbReference>
<dbReference type="GO" id="GO:0042732">
    <property type="term" value="P:D-xylose metabolic process"/>
    <property type="evidence" value="ECO:0007669"/>
    <property type="project" value="UniProtKB-KW"/>
</dbReference>
<dbReference type="InterPro" id="IPR000577">
    <property type="entry name" value="Carb_kinase_FGGY"/>
</dbReference>
<dbReference type="RefSeq" id="WP_030432504.1">
    <property type="nucleotide sequence ID" value="NZ_JOEF01000028.1"/>
</dbReference>
<dbReference type="InterPro" id="IPR018485">
    <property type="entry name" value="FGGY_C"/>
</dbReference>
<dbReference type="PANTHER" id="PTHR43095:SF5">
    <property type="entry name" value="XYLULOSE KINASE"/>
    <property type="match status" value="1"/>
</dbReference>
<proteinExistence type="inferred from homology"/>
<evidence type="ECO:0000259" key="5">
    <source>
        <dbReference type="Pfam" id="PF00370"/>
    </source>
</evidence>
<accession>A0A1G9UQD0</accession>
<feature type="domain" description="Carbohydrate kinase FGGY N-terminal" evidence="5">
    <location>
        <begin position="1"/>
        <end position="231"/>
    </location>
</feature>
<evidence type="ECO:0000256" key="2">
    <source>
        <dbReference type="ARBA" id="ARBA00022629"/>
    </source>
</evidence>
<dbReference type="Gene3D" id="3.30.420.40">
    <property type="match status" value="2"/>
</dbReference>
<keyword evidence="3" id="KW-0808">Transferase</keyword>